<sequence length="1031" mass="116621">LPEEAEDIQLWRGSRRFTPDIEVKQRYVELPELEFGSILAIGSGLGTGKTQGLIEGVIAKFAETHGILGLSYRNSLLLQFQAKVKESFPIEVGKEGFHGSNKKKNFHHLQNDLKDSADDALIMDPQSKILLCADSLIHFYPSSFDGKIVFIDEIENFIEQLLRGNTAISNYRERVKDLFREIVSRAALVILLDGHLSDRSCDYLSKLAPEKKVIKFGNSYQGNRGKVNFYQGVLTDNGYSQDNHSNFIEHLTLNTNCIAIASDSQQKLEALEKIKQAQGFKTFRLDSQNSNSTIGKEFLRNPAKFIKKHGIQVLLYSPSADSGLSVDLPNYFTDLYLLGLGVTTVNTMLQMPGRVRDSSLTIHAFVNSRGLGMESVGKSLTPNEWEKKCKELYHQCSRATLGGLDSSVALMNAADSLKEISSDIHFEHESKLIALERIERKSLRRLVLEGMKESGYEIYLVSPLADCSSEAKEELKKAQAKVREERSQAIFDSPEIESKEIPHIERNSERTLEEKDSVAKRKLLNRIPGIEEKCTTQTTEVHISSERSKEISLARDEAENAKAREIIKASPELAVHNLELSQGLHLSPSTTWDFTINKKACCGRPENAAQSLGVYEVEGWVAVVNIQEKDPNGNIATKEMEIRLNEYQVREISVIGNEAETKKTCELVGERLAQMEKGLKSSEDLNSTPSTTTDFSIIKKAPCGRPESAAESSGGLDLQVEIKKPLFDPQLIERVRYQDPGYIRGIELQWLFDHPGVALEIQRHWWHRKLNQFTDPSKDEVQKKISLANFQSIHLRVQALHKLNLSWFLQPGQTWNDKSPEVREIYEKGGDRQIELALGISRGRKSPCQYVGKLLEMMRIPTKSKRLSIDGERIREYSVSAEFWESSEREAIYECVGAKLSQKIEDALDWEILAERLENAPEQPEAPLIEEEVLLEPPVEQEAIIPAPANQWEIDPPMIFHENNARLKPWMTDDLKACLTRLDSCQNERDLALLSLDFQFGILCQAISLQSDTSRHKALSRWHDSILKYSF</sequence>
<evidence type="ECO:0000313" key="1">
    <source>
        <dbReference type="EMBL" id="NER27389.1"/>
    </source>
</evidence>
<accession>A0A6B3N2J5</accession>
<evidence type="ECO:0008006" key="2">
    <source>
        <dbReference type="Google" id="ProtNLM"/>
    </source>
</evidence>
<gene>
    <name evidence="1" type="ORF">F6J89_07070</name>
</gene>
<dbReference type="InterPro" id="IPR049996">
    <property type="entry name" value="Slr7037-like"/>
</dbReference>
<dbReference type="EMBL" id="JAAHFQ010000096">
    <property type="protein sequence ID" value="NER27389.1"/>
    <property type="molecule type" value="Genomic_DNA"/>
</dbReference>
<name>A0A6B3N2J5_9CYAN</name>
<proteinExistence type="predicted"/>
<organism evidence="1">
    <name type="scientific">Symploca sp. SIO1C4</name>
    <dbReference type="NCBI Taxonomy" id="2607765"/>
    <lineage>
        <taxon>Bacteria</taxon>
        <taxon>Bacillati</taxon>
        <taxon>Cyanobacteriota</taxon>
        <taxon>Cyanophyceae</taxon>
        <taxon>Coleofasciculales</taxon>
        <taxon>Coleofasciculaceae</taxon>
        <taxon>Symploca</taxon>
    </lineage>
</organism>
<feature type="non-terminal residue" evidence="1">
    <location>
        <position position="1"/>
    </location>
</feature>
<reference evidence="1" key="1">
    <citation type="submission" date="2019-11" db="EMBL/GenBank/DDBJ databases">
        <title>Genomic insights into an expanded diversity of filamentous marine cyanobacteria reveals the extraordinary biosynthetic potential of Moorea and Okeania.</title>
        <authorList>
            <person name="Ferreira Leao T."/>
            <person name="Wang M."/>
            <person name="Moss N."/>
            <person name="Da Silva R."/>
            <person name="Sanders J."/>
            <person name="Nurk S."/>
            <person name="Gurevich A."/>
            <person name="Humphrey G."/>
            <person name="Reher R."/>
            <person name="Zhu Q."/>
            <person name="Belda-Ferre P."/>
            <person name="Glukhov E."/>
            <person name="Rex R."/>
            <person name="Dorrestein P.C."/>
            <person name="Knight R."/>
            <person name="Pevzner P."/>
            <person name="Gerwick W.H."/>
            <person name="Gerwick L."/>
        </authorList>
    </citation>
    <scope>NUCLEOTIDE SEQUENCE</scope>
    <source>
        <strain evidence="1">SIO1C4</strain>
    </source>
</reference>
<protein>
    <recommendedName>
        <fullName evidence="2">Replication origin-binding protein domain-containing protein</fullName>
    </recommendedName>
</protein>
<dbReference type="AlphaFoldDB" id="A0A6B3N2J5"/>
<comment type="caution">
    <text evidence="1">The sequence shown here is derived from an EMBL/GenBank/DDBJ whole genome shotgun (WGS) entry which is preliminary data.</text>
</comment>
<dbReference type="NCBIfam" id="NF042913">
    <property type="entry name" value="CyRepA1"/>
    <property type="match status" value="1"/>
</dbReference>